<sequence>CAAACHEGGRPPCTERVVRPYRCGGSTRAMVCSAASEKEGEVLCKETCGRHQCRRVCCPLAGIAACSLR</sequence>
<comment type="caution">
    <text evidence="1">The sequence shown here is derived from an EMBL/GenBank/DDBJ whole genome shotgun (WGS) entry which is preliminary data.</text>
</comment>
<proteinExistence type="predicted"/>
<dbReference type="AlphaFoldDB" id="A0AAD6Z721"/>
<dbReference type="EMBL" id="JARIHO010000080">
    <property type="protein sequence ID" value="KAJ7310009.1"/>
    <property type="molecule type" value="Genomic_DNA"/>
</dbReference>
<accession>A0AAD6Z721</accession>
<evidence type="ECO:0000313" key="2">
    <source>
        <dbReference type="Proteomes" id="UP001218218"/>
    </source>
</evidence>
<feature type="non-terminal residue" evidence="1">
    <location>
        <position position="1"/>
    </location>
</feature>
<organism evidence="1 2">
    <name type="scientific">Mycena albidolilacea</name>
    <dbReference type="NCBI Taxonomy" id="1033008"/>
    <lineage>
        <taxon>Eukaryota</taxon>
        <taxon>Fungi</taxon>
        <taxon>Dikarya</taxon>
        <taxon>Basidiomycota</taxon>
        <taxon>Agaricomycotina</taxon>
        <taxon>Agaricomycetes</taxon>
        <taxon>Agaricomycetidae</taxon>
        <taxon>Agaricales</taxon>
        <taxon>Marasmiineae</taxon>
        <taxon>Mycenaceae</taxon>
        <taxon>Mycena</taxon>
    </lineage>
</organism>
<feature type="non-terminal residue" evidence="1">
    <location>
        <position position="69"/>
    </location>
</feature>
<gene>
    <name evidence="1" type="ORF">DFH08DRAFT_664978</name>
</gene>
<evidence type="ECO:0000313" key="1">
    <source>
        <dbReference type="EMBL" id="KAJ7310009.1"/>
    </source>
</evidence>
<name>A0AAD6Z721_9AGAR</name>
<reference evidence="1" key="1">
    <citation type="submission" date="2023-03" db="EMBL/GenBank/DDBJ databases">
        <title>Massive genome expansion in bonnet fungi (Mycena s.s.) driven by repeated elements and novel gene families across ecological guilds.</title>
        <authorList>
            <consortium name="Lawrence Berkeley National Laboratory"/>
            <person name="Harder C.B."/>
            <person name="Miyauchi S."/>
            <person name="Viragh M."/>
            <person name="Kuo A."/>
            <person name="Thoen E."/>
            <person name="Andreopoulos B."/>
            <person name="Lu D."/>
            <person name="Skrede I."/>
            <person name="Drula E."/>
            <person name="Henrissat B."/>
            <person name="Morin E."/>
            <person name="Kohler A."/>
            <person name="Barry K."/>
            <person name="LaButti K."/>
            <person name="Morin E."/>
            <person name="Salamov A."/>
            <person name="Lipzen A."/>
            <person name="Mereny Z."/>
            <person name="Hegedus B."/>
            <person name="Baldrian P."/>
            <person name="Stursova M."/>
            <person name="Weitz H."/>
            <person name="Taylor A."/>
            <person name="Grigoriev I.V."/>
            <person name="Nagy L.G."/>
            <person name="Martin F."/>
            <person name="Kauserud H."/>
        </authorList>
    </citation>
    <scope>NUCLEOTIDE SEQUENCE</scope>
    <source>
        <strain evidence="1">CBHHK002</strain>
    </source>
</reference>
<protein>
    <submittedName>
        <fullName evidence="1">Uncharacterized protein</fullName>
    </submittedName>
</protein>
<dbReference type="Proteomes" id="UP001218218">
    <property type="component" value="Unassembled WGS sequence"/>
</dbReference>
<keyword evidence="2" id="KW-1185">Reference proteome</keyword>